<dbReference type="RefSeq" id="WP_196397566.1">
    <property type="nucleotide sequence ID" value="NZ_JADNYM010000019.1"/>
</dbReference>
<dbReference type="Proteomes" id="UP000655366">
    <property type="component" value="Unassembled WGS sequence"/>
</dbReference>
<accession>A0A931CSG9</accession>
<gene>
    <name evidence="3" type="ORF">IV500_14710</name>
</gene>
<name>A0A931CSG9_9MICC</name>
<dbReference type="PANTHER" id="PTHR10566">
    <property type="entry name" value="CHAPERONE-ACTIVITY OF BC1 COMPLEX CABC1 -RELATED"/>
    <property type="match status" value="1"/>
</dbReference>
<dbReference type="CDD" id="cd05121">
    <property type="entry name" value="ABC1_ADCK3-like"/>
    <property type="match status" value="1"/>
</dbReference>
<keyword evidence="3" id="KW-0808">Transferase</keyword>
<keyword evidence="3" id="KW-0418">Kinase</keyword>
<proteinExistence type="inferred from homology"/>
<evidence type="ECO:0000313" key="4">
    <source>
        <dbReference type="Proteomes" id="UP000655366"/>
    </source>
</evidence>
<dbReference type="AlphaFoldDB" id="A0A931CSG9"/>
<dbReference type="PANTHER" id="PTHR10566:SF113">
    <property type="entry name" value="PROTEIN ACTIVITY OF BC1 COMPLEX KINASE 7, CHLOROPLASTIC"/>
    <property type="match status" value="1"/>
</dbReference>
<evidence type="ECO:0000259" key="2">
    <source>
        <dbReference type="Pfam" id="PF03109"/>
    </source>
</evidence>
<dbReference type="InterPro" id="IPR050154">
    <property type="entry name" value="UbiB_kinase"/>
</dbReference>
<dbReference type="Pfam" id="PF03109">
    <property type="entry name" value="ABC1"/>
    <property type="match status" value="1"/>
</dbReference>
<organism evidence="3 4">
    <name type="scientific">Arthrobacter terrae</name>
    <dbReference type="NCBI Taxonomy" id="2935737"/>
    <lineage>
        <taxon>Bacteria</taxon>
        <taxon>Bacillati</taxon>
        <taxon>Actinomycetota</taxon>
        <taxon>Actinomycetes</taxon>
        <taxon>Micrococcales</taxon>
        <taxon>Micrococcaceae</taxon>
        <taxon>Arthrobacter</taxon>
    </lineage>
</organism>
<comment type="similarity">
    <text evidence="1">Belongs to the protein kinase superfamily. ADCK protein kinase family.</text>
</comment>
<dbReference type="EMBL" id="JADNYM010000019">
    <property type="protein sequence ID" value="MBG0740629.1"/>
    <property type="molecule type" value="Genomic_DNA"/>
</dbReference>
<feature type="domain" description="ABC1 atypical kinase-like" evidence="2">
    <location>
        <begin position="88"/>
        <end position="332"/>
    </location>
</feature>
<protein>
    <submittedName>
        <fullName evidence="3">AarF/ABC1/UbiB kinase family protein</fullName>
    </submittedName>
</protein>
<sequence length="550" mass="60113">MANHFERYRQVAETLSRHGLAWLLGATGLERLVPFPRGVGGGEQAPLSNAEHLRLALAELGPTFIKLGQVLSTRSDLLPPEFRNELAKLQDDAPALPAGTVEELIVQELGALPTTLFAAFDSEPLACASIGQAHTATAMDGTELVVKIRRPGAVRQIEEDLEILQNLAAQASRRWAIAEDYDLMGIAAEFAQTLRAELDYLQEGRSAERFTVNFSGDDGVHIPKIFWDFTTSRVLTMERIRGIKVSDLAALDAAGIDRRDLAKRAAGAAAKMIFEDGFFHADPHPGNLFIQDGGRIGLIDFGMVGQVDEKLRAQLGMLLLALVRHDPERVTAALLDLAASRRSAESVRLHRDVVSLIGLYEGKPLAEVPVVRLIQETLAILRRHHLQLPREMAMLLKMVLMLEGLGVLLDPAFQLGEVLGPYVQKLAAERISVAAFARKLGKAGSEAVELGLDLPGQLRRLLAIVDRDGVEVHLRAAELEPLVGRIERIGNRLVVGMLTAAFIRGIGELTTADTSRWQQWQRPLLGSGLGAVGSLGAYLGWTALRRRRPR</sequence>
<dbReference type="InterPro" id="IPR004147">
    <property type="entry name" value="ABC1_dom"/>
</dbReference>
<comment type="caution">
    <text evidence="3">The sequence shown here is derived from an EMBL/GenBank/DDBJ whole genome shotgun (WGS) entry which is preliminary data.</text>
</comment>
<dbReference type="InterPro" id="IPR011009">
    <property type="entry name" value="Kinase-like_dom_sf"/>
</dbReference>
<dbReference type="SUPFAM" id="SSF56112">
    <property type="entry name" value="Protein kinase-like (PK-like)"/>
    <property type="match status" value="1"/>
</dbReference>
<reference evidence="3 4" key="1">
    <citation type="submission" date="2020-11" db="EMBL/GenBank/DDBJ databases">
        <title>Arthrobacter antarcticus sp. nov., isolated from Antarctic Soil.</title>
        <authorList>
            <person name="Li J."/>
        </authorList>
    </citation>
    <scope>NUCLEOTIDE SEQUENCE [LARGE SCALE GENOMIC DNA]</scope>
    <source>
        <strain evidence="3 4">Z1-20</strain>
    </source>
</reference>
<keyword evidence="4" id="KW-1185">Reference proteome</keyword>
<evidence type="ECO:0000313" key="3">
    <source>
        <dbReference type="EMBL" id="MBG0740629.1"/>
    </source>
</evidence>
<evidence type="ECO:0000256" key="1">
    <source>
        <dbReference type="ARBA" id="ARBA00009670"/>
    </source>
</evidence>
<dbReference type="GO" id="GO:0016301">
    <property type="term" value="F:kinase activity"/>
    <property type="evidence" value="ECO:0007669"/>
    <property type="project" value="UniProtKB-KW"/>
</dbReference>